<sequence length="215" mass="23889">MFCKWHMRDRKELLQQVRTFEFEKAECLKESDREFVQEQIEHWFGEVAQFEHYVRTAVAERVEEMLNEQGPVPYHVVTVGSLSHILVSSTIIINAVQDGIPNLVNICIAFASICFFTDAIAMRLITDLAGTTFGDAPAGGHSLLSRLSGPLATAMIFSVCLAVPLALITPAAPQWLAVLLVVIELVVTCMLYFPRRVVRGMFPSTPREANVPAVA</sequence>
<comment type="caution">
    <text evidence="2">The sequence shown here is derived from an EMBL/GenBank/DDBJ whole genome shotgun (WGS) entry which is preliminary data.</text>
</comment>
<feature type="transmembrane region" description="Helical" evidence="1">
    <location>
        <begin position="103"/>
        <end position="126"/>
    </location>
</feature>
<feature type="transmembrane region" description="Helical" evidence="1">
    <location>
        <begin position="147"/>
        <end position="168"/>
    </location>
</feature>
<evidence type="ECO:0000256" key="1">
    <source>
        <dbReference type="SAM" id="Phobius"/>
    </source>
</evidence>
<dbReference type="Proteomes" id="UP001189429">
    <property type="component" value="Unassembled WGS sequence"/>
</dbReference>
<feature type="transmembrane region" description="Helical" evidence="1">
    <location>
        <begin position="174"/>
        <end position="193"/>
    </location>
</feature>
<protein>
    <recommendedName>
        <fullName evidence="4">Solute carrier family 40 protein</fullName>
    </recommendedName>
</protein>
<keyword evidence="1" id="KW-1133">Transmembrane helix</keyword>
<reference evidence="2" key="1">
    <citation type="submission" date="2023-10" db="EMBL/GenBank/DDBJ databases">
        <authorList>
            <person name="Chen Y."/>
            <person name="Shah S."/>
            <person name="Dougan E. K."/>
            <person name="Thang M."/>
            <person name="Chan C."/>
        </authorList>
    </citation>
    <scope>NUCLEOTIDE SEQUENCE [LARGE SCALE GENOMIC DNA]</scope>
</reference>
<evidence type="ECO:0008006" key="4">
    <source>
        <dbReference type="Google" id="ProtNLM"/>
    </source>
</evidence>
<evidence type="ECO:0000313" key="3">
    <source>
        <dbReference type="Proteomes" id="UP001189429"/>
    </source>
</evidence>
<evidence type="ECO:0000313" key="2">
    <source>
        <dbReference type="EMBL" id="CAK0811910.1"/>
    </source>
</evidence>
<dbReference type="EMBL" id="CAUYUJ010005006">
    <property type="protein sequence ID" value="CAK0811910.1"/>
    <property type="molecule type" value="Genomic_DNA"/>
</dbReference>
<keyword evidence="1" id="KW-0472">Membrane</keyword>
<proteinExistence type="predicted"/>
<keyword evidence="1" id="KW-0812">Transmembrane</keyword>
<gene>
    <name evidence="2" type="ORF">PCOR1329_LOCUS16368</name>
</gene>
<organism evidence="2 3">
    <name type="scientific">Prorocentrum cordatum</name>
    <dbReference type="NCBI Taxonomy" id="2364126"/>
    <lineage>
        <taxon>Eukaryota</taxon>
        <taxon>Sar</taxon>
        <taxon>Alveolata</taxon>
        <taxon>Dinophyceae</taxon>
        <taxon>Prorocentrales</taxon>
        <taxon>Prorocentraceae</taxon>
        <taxon>Prorocentrum</taxon>
    </lineage>
</organism>
<accession>A0ABN9R6H6</accession>
<name>A0ABN9R6H6_9DINO</name>
<keyword evidence="3" id="KW-1185">Reference proteome</keyword>